<reference evidence="2 3" key="1">
    <citation type="submission" date="2014-04" db="EMBL/GenBank/DDBJ databases">
        <authorList>
            <consortium name="DOE Joint Genome Institute"/>
            <person name="Kuo A."/>
            <person name="Girlanda M."/>
            <person name="Perotto S."/>
            <person name="Kohler A."/>
            <person name="Nagy L.G."/>
            <person name="Floudas D."/>
            <person name="Copeland A."/>
            <person name="Barry K.W."/>
            <person name="Cichocki N."/>
            <person name="Veneault-Fourrey C."/>
            <person name="LaButti K."/>
            <person name="Lindquist E.A."/>
            <person name="Lipzen A."/>
            <person name="Lundell T."/>
            <person name="Morin E."/>
            <person name="Murat C."/>
            <person name="Sun H."/>
            <person name="Tunlid A."/>
            <person name="Henrissat B."/>
            <person name="Grigoriev I.V."/>
            <person name="Hibbett D.S."/>
            <person name="Martin F."/>
            <person name="Nordberg H.P."/>
            <person name="Cantor M.N."/>
            <person name="Hua S.X."/>
        </authorList>
    </citation>
    <scope>NUCLEOTIDE SEQUENCE [LARGE SCALE GENOMIC DNA]</scope>
    <source>
        <strain evidence="2 3">MUT 4182</strain>
    </source>
</reference>
<dbReference type="Gene3D" id="1.10.510.10">
    <property type="entry name" value="Transferase(Phosphotransferase) domain 1"/>
    <property type="match status" value="1"/>
</dbReference>
<dbReference type="InterPro" id="IPR011009">
    <property type="entry name" value="Kinase-like_dom_sf"/>
</dbReference>
<dbReference type="STRING" id="1051891.A0A0C3L1B3"/>
<evidence type="ECO:0000259" key="1">
    <source>
        <dbReference type="PROSITE" id="PS50011"/>
    </source>
</evidence>
<dbReference type="PANTHER" id="PTHR44329">
    <property type="entry name" value="SERINE/THREONINE-PROTEIN KINASE TNNI3K-RELATED"/>
    <property type="match status" value="1"/>
</dbReference>
<organism evidence="2 3">
    <name type="scientific">Tulasnella calospora MUT 4182</name>
    <dbReference type="NCBI Taxonomy" id="1051891"/>
    <lineage>
        <taxon>Eukaryota</taxon>
        <taxon>Fungi</taxon>
        <taxon>Dikarya</taxon>
        <taxon>Basidiomycota</taxon>
        <taxon>Agaricomycotina</taxon>
        <taxon>Agaricomycetes</taxon>
        <taxon>Cantharellales</taxon>
        <taxon>Tulasnellaceae</taxon>
        <taxon>Tulasnella</taxon>
    </lineage>
</organism>
<proteinExistence type="predicted"/>
<dbReference type="GO" id="GO:0004674">
    <property type="term" value="F:protein serine/threonine kinase activity"/>
    <property type="evidence" value="ECO:0007669"/>
    <property type="project" value="TreeGrafter"/>
</dbReference>
<name>A0A0C3L1B3_9AGAM</name>
<feature type="non-terminal residue" evidence="2">
    <location>
        <position position="175"/>
    </location>
</feature>
<reference evidence="3" key="2">
    <citation type="submission" date="2015-01" db="EMBL/GenBank/DDBJ databases">
        <title>Evolutionary Origins and Diversification of the Mycorrhizal Mutualists.</title>
        <authorList>
            <consortium name="DOE Joint Genome Institute"/>
            <consortium name="Mycorrhizal Genomics Consortium"/>
            <person name="Kohler A."/>
            <person name="Kuo A."/>
            <person name="Nagy L.G."/>
            <person name="Floudas D."/>
            <person name="Copeland A."/>
            <person name="Barry K.W."/>
            <person name="Cichocki N."/>
            <person name="Veneault-Fourrey C."/>
            <person name="LaButti K."/>
            <person name="Lindquist E.A."/>
            <person name="Lipzen A."/>
            <person name="Lundell T."/>
            <person name="Morin E."/>
            <person name="Murat C."/>
            <person name="Riley R."/>
            <person name="Ohm R."/>
            <person name="Sun H."/>
            <person name="Tunlid A."/>
            <person name="Henrissat B."/>
            <person name="Grigoriev I.V."/>
            <person name="Hibbett D.S."/>
            <person name="Martin F."/>
        </authorList>
    </citation>
    <scope>NUCLEOTIDE SEQUENCE [LARGE SCALE GENOMIC DNA]</scope>
    <source>
        <strain evidence="3">MUT 4182</strain>
    </source>
</reference>
<dbReference type="SMART" id="SM00220">
    <property type="entry name" value="S_TKc"/>
    <property type="match status" value="1"/>
</dbReference>
<dbReference type="SUPFAM" id="SSF56112">
    <property type="entry name" value="Protein kinase-like (PK-like)"/>
    <property type="match status" value="1"/>
</dbReference>
<dbReference type="EMBL" id="KN823007">
    <property type="protein sequence ID" value="KIO27508.1"/>
    <property type="molecule type" value="Genomic_DNA"/>
</dbReference>
<dbReference type="InterPro" id="IPR000719">
    <property type="entry name" value="Prot_kinase_dom"/>
</dbReference>
<accession>A0A0C3L1B3</accession>
<gene>
    <name evidence="2" type="ORF">M407DRAFT_36389</name>
</gene>
<dbReference type="PROSITE" id="PS00108">
    <property type="entry name" value="PROTEIN_KINASE_ST"/>
    <property type="match status" value="1"/>
</dbReference>
<protein>
    <recommendedName>
        <fullName evidence="1">Protein kinase domain-containing protein</fullName>
    </recommendedName>
</protein>
<feature type="domain" description="Protein kinase" evidence="1">
    <location>
        <begin position="1"/>
        <end position="175"/>
    </location>
</feature>
<dbReference type="OrthoDB" id="346907at2759"/>
<sequence>KEVQIWTGLQHPNVAPLYGFTFGEQLCAISPWFNNGRIDRYIQANPDVDRMSLIIQVAEGMAYLHRLKPCVVHGDLKPDNVLIDKDGNPRLIDFGLSKLIEEPPDNSVSSSGSLDGVCNHRWVAPEIFLNGTGRSCRSDVFSFGCLAFYIYTDQKPFMEIPDNQVGINRIKGAYP</sequence>
<dbReference type="Proteomes" id="UP000054248">
    <property type="component" value="Unassembled WGS sequence"/>
</dbReference>
<dbReference type="PROSITE" id="PS50011">
    <property type="entry name" value="PROTEIN_KINASE_DOM"/>
    <property type="match status" value="1"/>
</dbReference>
<feature type="non-terminal residue" evidence="2">
    <location>
        <position position="1"/>
    </location>
</feature>
<evidence type="ECO:0000313" key="3">
    <source>
        <dbReference type="Proteomes" id="UP000054248"/>
    </source>
</evidence>
<dbReference type="InterPro" id="IPR051681">
    <property type="entry name" value="Ser/Thr_Kinases-Pseudokinases"/>
</dbReference>
<evidence type="ECO:0000313" key="2">
    <source>
        <dbReference type="EMBL" id="KIO27508.1"/>
    </source>
</evidence>
<dbReference type="AlphaFoldDB" id="A0A0C3L1B3"/>
<keyword evidence="3" id="KW-1185">Reference proteome</keyword>
<dbReference type="InterPro" id="IPR008271">
    <property type="entry name" value="Ser/Thr_kinase_AS"/>
</dbReference>
<dbReference type="Pfam" id="PF00069">
    <property type="entry name" value="Pkinase"/>
    <property type="match status" value="1"/>
</dbReference>
<dbReference type="GO" id="GO:0005524">
    <property type="term" value="F:ATP binding"/>
    <property type="evidence" value="ECO:0007669"/>
    <property type="project" value="InterPro"/>
</dbReference>
<dbReference type="PANTHER" id="PTHR44329:SF214">
    <property type="entry name" value="PROTEIN KINASE DOMAIN-CONTAINING PROTEIN"/>
    <property type="match status" value="1"/>
</dbReference>
<dbReference type="HOGENOM" id="CLU_000288_7_18_1"/>